<sequence>MRRGLQGFTDPHSYDSSSPLPQSSGLKCTENGEVLVALLIILTIPVVPCPKTVASHLQSTEKFYMLTNLLDISSPLPQNSGQLCAEHGGVPIIH</sequence>
<feature type="region of interest" description="Disordered" evidence="1">
    <location>
        <begin position="1"/>
        <end position="25"/>
    </location>
</feature>
<protein>
    <submittedName>
        <fullName evidence="2">Uncharacterized protein</fullName>
    </submittedName>
</protein>
<feature type="compositionally biased region" description="Low complexity" evidence="1">
    <location>
        <begin position="14"/>
        <end position="24"/>
    </location>
</feature>
<dbReference type="Proteomes" id="UP001558613">
    <property type="component" value="Unassembled WGS sequence"/>
</dbReference>
<evidence type="ECO:0000313" key="3">
    <source>
        <dbReference type="Proteomes" id="UP001558613"/>
    </source>
</evidence>
<evidence type="ECO:0000256" key="1">
    <source>
        <dbReference type="SAM" id="MobiDB-lite"/>
    </source>
</evidence>
<name>A0ABR3NZQ0_9TELE</name>
<accession>A0ABR3NZQ0</accession>
<reference evidence="2 3" key="1">
    <citation type="submission" date="2023-09" db="EMBL/GenBank/DDBJ databases">
        <authorList>
            <person name="Wang M."/>
        </authorList>
    </citation>
    <scope>NUCLEOTIDE SEQUENCE [LARGE SCALE GENOMIC DNA]</scope>
    <source>
        <strain evidence="2">GT-2023</strain>
        <tissue evidence="2">Liver</tissue>
    </source>
</reference>
<organism evidence="2 3">
    <name type="scientific">Cirrhinus molitorella</name>
    <name type="common">mud carp</name>
    <dbReference type="NCBI Taxonomy" id="172907"/>
    <lineage>
        <taxon>Eukaryota</taxon>
        <taxon>Metazoa</taxon>
        <taxon>Chordata</taxon>
        <taxon>Craniata</taxon>
        <taxon>Vertebrata</taxon>
        <taxon>Euteleostomi</taxon>
        <taxon>Actinopterygii</taxon>
        <taxon>Neopterygii</taxon>
        <taxon>Teleostei</taxon>
        <taxon>Ostariophysi</taxon>
        <taxon>Cypriniformes</taxon>
        <taxon>Cyprinidae</taxon>
        <taxon>Labeoninae</taxon>
        <taxon>Labeonini</taxon>
        <taxon>Cirrhinus</taxon>
    </lineage>
</organism>
<keyword evidence="3" id="KW-1185">Reference proteome</keyword>
<dbReference type="EMBL" id="JAYMGO010000001">
    <property type="protein sequence ID" value="KAL1282286.1"/>
    <property type="molecule type" value="Genomic_DNA"/>
</dbReference>
<evidence type="ECO:0000313" key="2">
    <source>
        <dbReference type="EMBL" id="KAL1282286.1"/>
    </source>
</evidence>
<comment type="caution">
    <text evidence="2">The sequence shown here is derived from an EMBL/GenBank/DDBJ whole genome shotgun (WGS) entry which is preliminary data.</text>
</comment>
<gene>
    <name evidence="2" type="ORF">QQF64_001089</name>
</gene>
<proteinExistence type="predicted"/>